<organism evidence="5 6">
    <name type="scientific">Actinopolymorpha pittospori</name>
    <dbReference type="NCBI Taxonomy" id="648752"/>
    <lineage>
        <taxon>Bacteria</taxon>
        <taxon>Bacillati</taxon>
        <taxon>Actinomycetota</taxon>
        <taxon>Actinomycetes</taxon>
        <taxon>Propionibacteriales</taxon>
        <taxon>Actinopolymorphaceae</taxon>
        <taxon>Actinopolymorpha</taxon>
    </lineage>
</organism>
<comment type="caution">
    <text evidence="5">The sequence shown here is derived from an EMBL/GenBank/DDBJ whole genome shotgun (WGS) entry which is preliminary data.</text>
</comment>
<name>A0A927RPX0_9ACTN</name>
<keyword evidence="6" id="KW-1185">Reference proteome</keyword>
<feature type="compositionally biased region" description="Low complexity" evidence="3">
    <location>
        <begin position="334"/>
        <end position="350"/>
    </location>
</feature>
<dbReference type="PANTHER" id="PTHR12526:SF510">
    <property type="entry name" value="D-INOSITOL 3-PHOSPHATE GLYCOSYLTRANSFERASE"/>
    <property type="match status" value="1"/>
</dbReference>
<dbReference type="CDD" id="cd03801">
    <property type="entry name" value="GT4_PimA-like"/>
    <property type="match status" value="1"/>
</dbReference>
<reference evidence="5" key="1">
    <citation type="submission" date="2020-10" db="EMBL/GenBank/DDBJ databases">
        <title>Sequencing the genomes of 1000 actinobacteria strains.</title>
        <authorList>
            <person name="Klenk H.-P."/>
        </authorList>
    </citation>
    <scope>NUCLEOTIDE SEQUENCE</scope>
    <source>
        <strain evidence="5">DSM 45354</strain>
    </source>
</reference>
<accession>A0A927RPX0</accession>
<sequence length="726" mass="78893">MVGLIERFGDAGLTVRVALAVSASARAAEVDEALDGHVAESRVLQMSLSGRRNGVAPRRFSRRWARIVARNAVVRGWVRTGSPERRAWLLAKFDPWIRRRATRADLIVAADPAATRASELAATHNDGAARLGADDAALDAVLAQFTAMVPLQRLLRSGLSRTSAQEVVAAWEYVAAHPMAPRLRELAGKGLPIARTLRRAHAFDAGESVARAALGLDLPSAELAALRVELVTNQIAAGGYPAEALASSVRGLLEYADRALRAGDLRTGTDLTLHSIDAALHRELHADVLESPLVADPVGFLAPLRESLTFRALRAPSGSMAGVLTASPAPSPASPTTSPATSSGRSSGGPDRATAPTVDQRSTRVPGSRAPHRVLVVPGDYPHFTQGIISALAEEPDLEVRVLSLREPGVLRRYQRGMLVMDRLSDAVGRDFPEPAQADSDLLNWADTIFVDWCDNAALWVTLHAPATARIVVRVHSLEAISHQPHMIDWSRVAEVIFVGDHVRRLLENAVPELAAVPGRHVVPNEMRLERFGLPKRPGAERTLAMVGWAQRVKDPLWTLDVLSQLRATDPRWRLLLIGRDFNARAHAGAMAYREEFRERAAADDVRDGLVYVDYTTDLPEVLRDAGFVISASRRESFGVGAVEGAASAAVPVVRDWPIYASYSGARSIFPAEWVVERPEEAVERILAFADPERWAMEGAAARGHVVKNFDWSVVEPQFRTVLLGE</sequence>
<dbReference type="Pfam" id="PF00534">
    <property type="entry name" value="Glycos_transf_1"/>
    <property type="match status" value="1"/>
</dbReference>
<keyword evidence="1" id="KW-0328">Glycosyltransferase</keyword>
<feature type="domain" description="Glycosyl transferase family 1" evidence="4">
    <location>
        <begin position="538"/>
        <end position="672"/>
    </location>
</feature>
<feature type="region of interest" description="Disordered" evidence="3">
    <location>
        <begin position="323"/>
        <end position="370"/>
    </location>
</feature>
<evidence type="ECO:0000313" key="6">
    <source>
        <dbReference type="Proteomes" id="UP000638648"/>
    </source>
</evidence>
<keyword evidence="2" id="KW-0808">Transferase</keyword>
<dbReference type="InterPro" id="IPR001296">
    <property type="entry name" value="Glyco_trans_1"/>
</dbReference>
<protein>
    <submittedName>
        <fullName evidence="5">Glycosyltransferase involved in cell wall biosynthesis</fullName>
    </submittedName>
</protein>
<dbReference type="PANTHER" id="PTHR12526">
    <property type="entry name" value="GLYCOSYLTRANSFERASE"/>
    <property type="match status" value="1"/>
</dbReference>
<dbReference type="EMBL" id="JADBEM010000001">
    <property type="protein sequence ID" value="MBE1611613.1"/>
    <property type="molecule type" value="Genomic_DNA"/>
</dbReference>
<evidence type="ECO:0000256" key="2">
    <source>
        <dbReference type="ARBA" id="ARBA00022679"/>
    </source>
</evidence>
<evidence type="ECO:0000259" key="4">
    <source>
        <dbReference type="Pfam" id="PF00534"/>
    </source>
</evidence>
<proteinExistence type="predicted"/>
<dbReference type="AlphaFoldDB" id="A0A927RPX0"/>
<evidence type="ECO:0000256" key="1">
    <source>
        <dbReference type="ARBA" id="ARBA00022676"/>
    </source>
</evidence>
<dbReference type="SUPFAM" id="SSF53756">
    <property type="entry name" value="UDP-Glycosyltransferase/glycogen phosphorylase"/>
    <property type="match status" value="1"/>
</dbReference>
<dbReference type="Proteomes" id="UP000638648">
    <property type="component" value="Unassembled WGS sequence"/>
</dbReference>
<gene>
    <name evidence="5" type="ORF">HEB94_008461</name>
</gene>
<dbReference type="Gene3D" id="3.40.50.2000">
    <property type="entry name" value="Glycogen Phosphorylase B"/>
    <property type="match status" value="1"/>
</dbReference>
<evidence type="ECO:0000256" key="3">
    <source>
        <dbReference type="SAM" id="MobiDB-lite"/>
    </source>
</evidence>
<dbReference type="GO" id="GO:0016757">
    <property type="term" value="F:glycosyltransferase activity"/>
    <property type="evidence" value="ECO:0007669"/>
    <property type="project" value="UniProtKB-KW"/>
</dbReference>
<evidence type="ECO:0000313" key="5">
    <source>
        <dbReference type="EMBL" id="MBE1611613.1"/>
    </source>
</evidence>